<keyword evidence="4" id="KW-1185">Reference proteome</keyword>
<dbReference type="GO" id="GO:0098609">
    <property type="term" value="P:cell-cell adhesion"/>
    <property type="evidence" value="ECO:0007669"/>
    <property type="project" value="TreeGrafter"/>
</dbReference>
<accession>A0A1A9WQY2</accession>
<evidence type="ECO:0008006" key="5">
    <source>
        <dbReference type="Google" id="ProtNLM"/>
    </source>
</evidence>
<dbReference type="GO" id="GO:0016477">
    <property type="term" value="P:cell migration"/>
    <property type="evidence" value="ECO:0007669"/>
    <property type="project" value="TreeGrafter"/>
</dbReference>
<dbReference type="GO" id="GO:0008013">
    <property type="term" value="F:beta-catenin binding"/>
    <property type="evidence" value="ECO:0007669"/>
    <property type="project" value="TreeGrafter"/>
</dbReference>
<dbReference type="AlphaFoldDB" id="A0A1A9WQY2"/>
<dbReference type="Pfam" id="PF05482">
    <property type="entry name" value="Serendipity_A"/>
    <property type="match status" value="1"/>
</dbReference>
<evidence type="ECO:0000256" key="1">
    <source>
        <dbReference type="ARBA" id="ARBA00004496"/>
    </source>
</evidence>
<dbReference type="Proteomes" id="UP000091820">
    <property type="component" value="Unassembled WGS sequence"/>
</dbReference>
<evidence type="ECO:0000313" key="4">
    <source>
        <dbReference type="Proteomes" id="UP000091820"/>
    </source>
</evidence>
<dbReference type="VEuPathDB" id="VectorBase:GBRI028875"/>
<name>A0A1A9WQY2_9MUSC</name>
<dbReference type="PANTHER" id="PTHR18914">
    <property type="entry name" value="ALPHA CATENIN"/>
    <property type="match status" value="1"/>
</dbReference>
<dbReference type="EnsemblMetazoa" id="GBRI028875-RA">
    <property type="protein sequence ID" value="GBRI028875-PA"/>
    <property type="gene ID" value="GBRI028875"/>
</dbReference>
<evidence type="ECO:0000256" key="2">
    <source>
        <dbReference type="ARBA" id="ARBA00022490"/>
    </source>
</evidence>
<dbReference type="GO" id="GO:0005737">
    <property type="term" value="C:cytoplasm"/>
    <property type="evidence" value="ECO:0007669"/>
    <property type="project" value="UniProtKB-SubCell"/>
</dbReference>
<dbReference type="GO" id="GO:0051015">
    <property type="term" value="F:actin filament binding"/>
    <property type="evidence" value="ECO:0007669"/>
    <property type="project" value="TreeGrafter"/>
</dbReference>
<reference evidence="4" key="1">
    <citation type="submission" date="2014-03" db="EMBL/GenBank/DDBJ databases">
        <authorList>
            <person name="Aksoy S."/>
            <person name="Warren W."/>
            <person name="Wilson R.K."/>
        </authorList>
    </citation>
    <scope>NUCLEOTIDE SEQUENCE [LARGE SCALE GENOMIC DNA]</scope>
    <source>
        <strain evidence="4">IAEA</strain>
    </source>
</reference>
<evidence type="ECO:0000313" key="3">
    <source>
        <dbReference type="EnsemblMetazoa" id="GBRI028875-PA"/>
    </source>
</evidence>
<dbReference type="InterPro" id="IPR008837">
    <property type="entry name" value="Serendipity_A"/>
</dbReference>
<organism evidence="3 4">
    <name type="scientific">Glossina brevipalpis</name>
    <dbReference type="NCBI Taxonomy" id="37001"/>
    <lineage>
        <taxon>Eukaryota</taxon>
        <taxon>Metazoa</taxon>
        <taxon>Ecdysozoa</taxon>
        <taxon>Arthropoda</taxon>
        <taxon>Hexapoda</taxon>
        <taxon>Insecta</taxon>
        <taxon>Pterygota</taxon>
        <taxon>Neoptera</taxon>
        <taxon>Endopterygota</taxon>
        <taxon>Diptera</taxon>
        <taxon>Brachycera</taxon>
        <taxon>Muscomorpha</taxon>
        <taxon>Hippoboscoidea</taxon>
        <taxon>Glossinidae</taxon>
        <taxon>Glossina</taxon>
    </lineage>
</organism>
<proteinExistence type="predicted"/>
<reference evidence="3" key="2">
    <citation type="submission" date="2020-05" db="UniProtKB">
        <authorList>
            <consortium name="EnsemblMetazoa"/>
        </authorList>
    </citation>
    <scope>IDENTIFICATION</scope>
    <source>
        <strain evidence="3">IAEA</strain>
    </source>
</reference>
<keyword evidence="2" id="KW-0963">Cytoplasm</keyword>
<sequence length="601" mass="68599">MEKVKTQLDKCRESLCKGSSVLDSEFLNLFCLELFVFSQTLHKFLIKFNQQEEQDAMGDALLCLTQIMICVKYLEKTIKLEIEHDVIISAARQHFLDRLHSCLERLGSCVSFLCKKDDEKALNVVTEENSFVALMDLILEQMRPYTSYKDDTQPLSVLIERNVRAFKAQEAVFVSQQIRDSVNIAIGHSLDFANVALESDKKALTALSLKVLSECIAWQTECQSSLRNPNHCIDSKCRVKANSLENALYKLEDFINDALLRLVYRCLLDFEKFSIEKLRMLIDQRESDDTAIDEVIADFDVNLDRTTQIGIFAVCFAPNKQIKTLVRNCLSSFESLDSCIIPSLYAKGNSQLYSQLLECHFKEEVNNFKTAILEIVDSQEFAACFYDLLNECIQINEKNYNRSSLQEITQMGDILKQHFLLPINQKLLLKNDTGFELFKKFCVILSECQAILQTSVCVDMQRIIKRFKILRCKLKRLIKGLNEDFNNINYCDSDKFGHSGNENNDSKTLIATRMKSNISKGSKLAPLTGRSLSKSNSCLSLTAIGGRDGEGQSLSSARQQTGIRKRESLRTTMFKRKKSAKTEELFNSYIDLSEGRKLPKF</sequence>
<dbReference type="GO" id="GO:0016342">
    <property type="term" value="C:catenin complex"/>
    <property type="evidence" value="ECO:0007669"/>
    <property type="project" value="TreeGrafter"/>
</dbReference>
<dbReference type="PANTHER" id="PTHR18914:SF33">
    <property type="entry name" value="RE47911P-RELATED"/>
    <property type="match status" value="1"/>
</dbReference>
<comment type="subcellular location">
    <subcellularLocation>
        <location evidence="1">Cytoplasm</location>
    </subcellularLocation>
</comment>
<dbReference type="GO" id="GO:0005912">
    <property type="term" value="C:adherens junction"/>
    <property type="evidence" value="ECO:0007669"/>
    <property type="project" value="TreeGrafter"/>
</dbReference>
<protein>
    <recommendedName>
        <fullName evidence="5">Serendipity locus protein alpha</fullName>
    </recommendedName>
</protein>
<dbReference type="GO" id="GO:0007349">
    <property type="term" value="P:cellularization"/>
    <property type="evidence" value="ECO:0007669"/>
    <property type="project" value="InterPro"/>
</dbReference>